<accession>A0A1S0U0J2</accession>
<sequence>MVWPRKRRYIHACCRRTDGYDSQCRIHILYYIILLIYCIIFSKKFGYKGYSGRYVQAVLRRSINVLNHFHAGLDLRFPVHPITCRFVACRYRASKSTYLAPTGDNCTASIILNLIKARKLLLRQEGEK</sequence>
<name>A0A1S0U0J2_LOALO</name>
<dbReference type="CTD" id="9942592"/>
<dbReference type="KEGG" id="loa:LOAG_05185"/>
<feature type="transmembrane region" description="Helical" evidence="1">
    <location>
        <begin position="28"/>
        <end position="46"/>
    </location>
</feature>
<organism evidence="2">
    <name type="scientific">Loa loa</name>
    <name type="common">Eye worm</name>
    <name type="synonym">Filaria loa</name>
    <dbReference type="NCBI Taxonomy" id="7209"/>
    <lineage>
        <taxon>Eukaryota</taxon>
        <taxon>Metazoa</taxon>
        <taxon>Ecdysozoa</taxon>
        <taxon>Nematoda</taxon>
        <taxon>Chromadorea</taxon>
        <taxon>Rhabditida</taxon>
        <taxon>Spirurina</taxon>
        <taxon>Spiruromorpha</taxon>
        <taxon>Filarioidea</taxon>
        <taxon>Onchocercidae</taxon>
        <taxon>Loa</taxon>
    </lineage>
</organism>
<keyword evidence="1" id="KW-0812">Transmembrane</keyword>
<dbReference type="InParanoid" id="A0A1S0U0J2"/>
<protein>
    <submittedName>
        <fullName evidence="2">Uncharacterized protein</fullName>
    </submittedName>
</protein>
<dbReference type="AlphaFoldDB" id="A0A1S0U0J2"/>
<evidence type="ECO:0000313" key="2">
    <source>
        <dbReference type="EMBL" id="EFO23298.1"/>
    </source>
</evidence>
<dbReference type="RefSeq" id="XP_003140770.1">
    <property type="nucleotide sequence ID" value="XM_003140722.1"/>
</dbReference>
<evidence type="ECO:0000256" key="1">
    <source>
        <dbReference type="SAM" id="Phobius"/>
    </source>
</evidence>
<dbReference type="EMBL" id="JH712144">
    <property type="protein sequence ID" value="EFO23298.1"/>
    <property type="molecule type" value="Genomic_DNA"/>
</dbReference>
<gene>
    <name evidence="2" type="ORF">LOAG_05185</name>
</gene>
<keyword evidence="1" id="KW-1133">Transmembrane helix</keyword>
<proteinExistence type="predicted"/>
<keyword evidence="1" id="KW-0472">Membrane</keyword>
<reference evidence="2" key="1">
    <citation type="submission" date="2012-04" db="EMBL/GenBank/DDBJ databases">
        <title>The Genome Sequence of Loa loa.</title>
        <authorList>
            <consortium name="The Broad Institute Genome Sequencing Platform"/>
            <consortium name="Broad Institute Genome Sequencing Center for Infectious Disease"/>
            <person name="Nutman T.B."/>
            <person name="Fink D.L."/>
            <person name="Russ C."/>
            <person name="Young S."/>
            <person name="Zeng Q."/>
            <person name="Gargeya S."/>
            <person name="Alvarado L."/>
            <person name="Berlin A."/>
            <person name="Chapman S.B."/>
            <person name="Chen Z."/>
            <person name="Freedman E."/>
            <person name="Gellesch M."/>
            <person name="Goldberg J."/>
            <person name="Griggs A."/>
            <person name="Gujja S."/>
            <person name="Heilman E.R."/>
            <person name="Heiman D."/>
            <person name="Howarth C."/>
            <person name="Mehta T."/>
            <person name="Neiman D."/>
            <person name="Pearson M."/>
            <person name="Roberts A."/>
            <person name="Saif S."/>
            <person name="Shea T."/>
            <person name="Shenoy N."/>
            <person name="Sisk P."/>
            <person name="Stolte C."/>
            <person name="Sykes S."/>
            <person name="White J."/>
            <person name="Yandava C."/>
            <person name="Haas B."/>
            <person name="Henn M.R."/>
            <person name="Nusbaum C."/>
            <person name="Birren B."/>
        </authorList>
    </citation>
    <scope>NUCLEOTIDE SEQUENCE [LARGE SCALE GENOMIC DNA]</scope>
</reference>
<dbReference type="GeneID" id="9942592"/>